<keyword evidence="1" id="KW-0597">Phosphoprotein</keyword>
<organism evidence="3">
    <name type="scientific">hydrothermal vent metagenome</name>
    <dbReference type="NCBI Taxonomy" id="652676"/>
    <lineage>
        <taxon>unclassified sequences</taxon>
        <taxon>metagenomes</taxon>
        <taxon>ecological metagenomes</taxon>
    </lineage>
</organism>
<gene>
    <name evidence="3" type="ORF">MNBD_GAMMA11-777</name>
</gene>
<feature type="domain" description="Response regulatory" evidence="2">
    <location>
        <begin position="5"/>
        <end position="122"/>
    </location>
</feature>
<dbReference type="InterPro" id="IPR050595">
    <property type="entry name" value="Bact_response_regulator"/>
</dbReference>
<dbReference type="CDD" id="cd00156">
    <property type="entry name" value="REC"/>
    <property type="match status" value="1"/>
</dbReference>
<reference evidence="3" key="1">
    <citation type="submission" date="2018-06" db="EMBL/GenBank/DDBJ databases">
        <authorList>
            <person name="Zhirakovskaya E."/>
        </authorList>
    </citation>
    <scope>NUCLEOTIDE SEQUENCE</scope>
</reference>
<dbReference type="GO" id="GO:0000160">
    <property type="term" value="P:phosphorelay signal transduction system"/>
    <property type="evidence" value="ECO:0007669"/>
    <property type="project" value="InterPro"/>
</dbReference>
<dbReference type="AlphaFoldDB" id="A0A3B0WRR3"/>
<dbReference type="PANTHER" id="PTHR44591">
    <property type="entry name" value="STRESS RESPONSE REGULATOR PROTEIN 1"/>
    <property type="match status" value="1"/>
</dbReference>
<evidence type="ECO:0000256" key="1">
    <source>
        <dbReference type="ARBA" id="ARBA00022553"/>
    </source>
</evidence>
<dbReference type="SUPFAM" id="SSF52172">
    <property type="entry name" value="CheY-like"/>
    <property type="match status" value="1"/>
</dbReference>
<proteinExistence type="predicted"/>
<evidence type="ECO:0000259" key="2">
    <source>
        <dbReference type="PROSITE" id="PS50110"/>
    </source>
</evidence>
<name>A0A3B0WRR3_9ZZZZ</name>
<dbReference type="EMBL" id="UOFG01000046">
    <property type="protein sequence ID" value="VAW58718.1"/>
    <property type="molecule type" value="Genomic_DNA"/>
</dbReference>
<protein>
    <recommendedName>
        <fullName evidence="2">Response regulatory domain-containing protein</fullName>
    </recommendedName>
</protein>
<dbReference type="PROSITE" id="PS50110">
    <property type="entry name" value="RESPONSE_REGULATORY"/>
    <property type="match status" value="1"/>
</dbReference>
<dbReference type="InterPro" id="IPR011006">
    <property type="entry name" value="CheY-like_superfamily"/>
</dbReference>
<sequence>MHKPKLLVIDDDPGIRTQLKWGLDAYDVITAESRPDAIEQIDLFHPPVVTLDLGLPPDADGTDEGFAILEEIMLKSPKTKVVVVSGSESRDNAERARSQGAYGYFPKPVEIEQLQQIIKKAYTDYEMSEQRN</sequence>
<evidence type="ECO:0000313" key="3">
    <source>
        <dbReference type="EMBL" id="VAW58718.1"/>
    </source>
</evidence>
<dbReference type="PANTHER" id="PTHR44591:SF3">
    <property type="entry name" value="RESPONSE REGULATORY DOMAIN-CONTAINING PROTEIN"/>
    <property type="match status" value="1"/>
</dbReference>
<dbReference type="Pfam" id="PF00072">
    <property type="entry name" value="Response_reg"/>
    <property type="match status" value="1"/>
</dbReference>
<dbReference type="InterPro" id="IPR001789">
    <property type="entry name" value="Sig_transdc_resp-reg_receiver"/>
</dbReference>
<accession>A0A3B0WRR3</accession>
<dbReference type="SMART" id="SM00448">
    <property type="entry name" value="REC"/>
    <property type="match status" value="1"/>
</dbReference>
<dbReference type="Gene3D" id="3.40.50.2300">
    <property type="match status" value="1"/>
</dbReference>